<dbReference type="Proteomes" id="UP000603708">
    <property type="component" value="Unassembled WGS sequence"/>
</dbReference>
<protein>
    <recommendedName>
        <fullName evidence="2">HTH marR-type domain-containing protein</fullName>
    </recommendedName>
</protein>
<dbReference type="SMART" id="SM00347">
    <property type="entry name" value="HTH_MARR"/>
    <property type="match status" value="1"/>
</dbReference>
<reference evidence="3" key="1">
    <citation type="journal article" date="2014" name="Int. J. Syst. Evol. Microbiol.">
        <title>Complete genome sequence of Corynebacterium casei LMG S-19264T (=DSM 44701T), isolated from a smear-ripened cheese.</title>
        <authorList>
            <consortium name="US DOE Joint Genome Institute (JGI-PGF)"/>
            <person name="Walter F."/>
            <person name="Albersmeier A."/>
            <person name="Kalinowski J."/>
            <person name="Ruckert C."/>
        </authorList>
    </citation>
    <scope>NUCLEOTIDE SEQUENCE</scope>
    <source>
        <strain evidence="3">JCM 5069</strain>
    </source>
</reference>
<feature type="domain" description="HTH marR-type" evidence="2">
    <location>
        <begin position="11"/>
        <end position="143"/>
    </location>
</feature>
<evidence type="ECO:0000313" key="3">
    <source>
        <dbReference type="EMBL" id="GHH71601.1"/>
    </source>
</evidence>
<evidence type="ECO:0000313" key="4">
    <source>
        <dbReference type="Proteomes" id="UP000603708"/>
    </source>
</evidence>
<dbReference type="InterPro" id="IPR036388">
    <property type="entry name" value="WH-like_DNA-bd_sf"/>
</dbReference>
<dbReference type="InterPro" id="IPR039422">
    <property type="entry name" value="MarR/SlyA-like"/>
</dbReference>
<feature type="region of interest" description="Disordered" evidence="1">
    <location>
        <begin position="148"/>
        <end position="179"/>
    </location>
</feature>
<dbReference type="Pfam" id="PF12802">
    <property type="entry name" value="MarR_2"/>
    <property type="match status" value="1"/>
</dbReference>
<dbReference type="PANTHER" id="PTHR33164:SF95">
    <property type="entry name" value="TRANSCRIPTIONAL REGULATOR"/>
    <property type="match status" value="1"/>
</dbReference>
<dbReference type="SUPFAM" id="SSF46785">
    <property type="entry name" value="Winged helix' DNA-binding domain"/>
    <property type="match status" value="1"/>
</dbReference>
<dbReference type="AlphaFoldDB" id="A0A919FSI4"/>
<comment type="caution">
    <text evidence="3">The sequence shown here is derived from an EMBL/GenBank/DDBJ whole genome shotgun (WGS) entry which is preliminary data.</text>
</comment>
<evidence type="ECO:0000256" key="1">
    <source>
        <dbReference type="SAM" id="MobiDB-lite"/>
    </source>
</evidence>
<dbReference type="EMBL" id="BNCD01000002">
    <property type="protein sequence ID" value="GHH71601.1"/>
    <property type="molecule type" value="Genomic_DNA"/>
</dbReference>
<proteinExistence type="predicted"/>
<reference evidence="3" key="2">
    <citation type="submission" date="2020-09" db="EMBL/GenBank/DDBJ databases">
        <authorList>
            <person name="Sun Q."/>
            <person name="Ohkuma M."/>
        </authorList>
    </citation>
    <scope>NUCLEOTIDE SEQUENCE</scope>
    <source>
        <strain evidence="3">JCM 5069</strain>
    </source>
</reference>
<dbReference type="PANTHER" id="PTHR33164">
    <property type="entry name" value="TRANSCRIPTIONAL REGULATOR, MARR FAMILY"/>
    <property type="match status" value="1"/>
</dbReference>
<accession>A0A919FSI4</accession>
<dbReference type="GO" id="GO:0003700">
    <property type="term" value="F:DNA-binding transcription factor activity"/>
    <property type="evidence" value="ECO:0007669"/>
    <property type="project" value="InterPro"/>
</dbReference>
<dbReference type="RefSeq" id="WP_189929392.1">
    <property type="nucleotide sequence ID" value="NZ_BNCD01000002.1"/>
</dbReference>
<organism evidence="3 4">
    <name type="scientific">Streptomyces sulfonofaciens</name>
    <dbReference type="NCBI Taxonomy" id="68272"/>
    <lineage>
        <taxon>Bacteria</taxon>
        <taxon>Bacillati</taxon>
        <taxon>Actinomycetota</taxon>
        <taxon>Actinomycetes</taxon>
        <taxon>Kitasatosporales</taxon>
        <taxon>Streptomycetaceae</taxon>
        <taxon>Streptomyces</taxon>
    </lineage>
</organism>
<sequence>MTELPPSWEPTTTATHLIRRAFQRVTACWTEALPGELTTPQFAILAVLLRATGPIDQVTIGEHLGLDSSTTSYLIKRLHGDGHLESEMDPDNRRRRLISLTSQGRRVVTEAFPGARVAEEAVLARLGPADRELLLNLLRRLVDAEKQALPDQMTSSDGSDGGHNTFGVTPDRRGRIDDQ</sequence>
<keyword evidence="4" id="KW-1185">Reference proteome</keyword>
<dbReference type="Gene3D" id="1.10.10.10">
    <property type="entry name" value="Winged helix-like DNA-binding domain superfamily/Winged helix DNA-binding domain"/>
    <property type="match status" value="1"/>
</dbReference>
<dbReference type="InterPro" id="IPR000835">
    <property type="entry name" value="HTH_MarR-typ"/>
</dbReference>
<name>A0A919FSI4_9ACTN</name>
<gene>
    <name evidence="3" type="ORF">GCM10018793_07070</name>
</gene>
<evidence type="ECO:0000259" key="2">
    <source>
        <dbReference type="PROSITE" id="PS50995"/>
    </source>
</evidence>
<dbReference type="PROSITE" id="PS50995">
    <property type="entry name" value="HTH_MARR_2"/>
    <property type="match status" value="1"/>
</dbReference>
<feature type="compositionally biased region" description="Basic and acidic residues" evidence="1">
    <location>
        <begin position="170"/>
        <end position="179"/>
    </location>
</feature>
<dbReference type="InterPro" id="IPR036390">
    <property type="entry name" value="WH_DNA-bd_sf"/>
</dbReference>
<dbReference type="GO" id="GO:0006950">
    <property type="term" value="P:response to stress"/>
    <property type="evidence" value="ECO:0007669"/>
    <property type="project" value="TreeGrafter"/>
</dbReference>